<reference evidence="2 3" key="1">
    <citation type="submission" date="2019-04" db="EMBL/GenBank/DDBJ databases">
        <title>Streptomyces oryziradicis sp. nov., a novel actinomycete isolated from rhizosphere soil of rice (Oryza sativa L.).</title>
        <authorList>
            <person name="Li C."/>
        </authorList>
    </citation>
    <scope>NUCLEOTIDE SEQUENCE [LARGE SCALE GENOMIC DNA]</scope>
    <source>
        <strain evidence="2 3">NEAU-C40</strain>
    </source>
</reference>
<evidence type="ECO:0000313" key="3">
    <source>
        <dbReference type="Proteomes" id="UP000305778"/>
    </source>
</evidence>
<dbReference type="SUPFAM" id="SSF53850">
    <property type="entry name" value="Periplasmic binding protein-like II"/>
    <property type="match status" value="1"/>
</dbReference>
<dbReference type="GO" id="GO:0022857">
    <property type="term" value="F:transmembrane transporter activity"/>
    <property type="evidence" value="ECO:0007669"/>
    <property type="project" value="InterPro"/>
</dbReference>
<sequence length="74" mass="7938">MNSKALAKWPAIAGLLNPISKKLTTQVARELNGQVDVEGDDPHEVAKRWLIQQGFIKNPGNQALSGGRPPATPP</sequence>
<dbReference type="InterPro" id="IPR007210">
    <property type="entry name" value="ABC_Gly_betaine_transp_sub-bd"/>
</dbReference>
<dbReference type="GO" id="GO:0043190">
    <property type="term" value="C:ATP-binding cassette (ABC) transporter complex"/>
    <property type="evidence" value="ECO:0007669"/>
    <property type="project" value="InterPro"/>
</dbReference>
<proteinExistence type="predicted"/>
<accession>A0A4U0T9C4</accession>
<comment type="caution">
    <text evidence="2">The sequence shown here is derived from an EMBL/GenBank/DDBJ whole genome shotgun (WGS) entry which is preliminary data.</text>
</comment>
<dbReference type="Proteomes" id="UP000305778">
    <property type="component" value="Unassembled WGS sequence"/>
</dbReference>
<keyword evidence="3" id="KW-1185">Reference proteome</keyword>
<dbReference type="Pfam" id="PF04069">
    <property type="entry name" value="OpuAC"/>
    <property type="match status" value="1"/>
</dbReference>
<dbReference type="OrthoDB" id="9781705at2"/>
<feature type="domain" description="ABC-type glycine betaine transport system substrate-binding" evidence="1">
    <location>
        <begin position="2"/>
        <end position="51"/>
    </location>
</feature>
<name>A0A4U0T9C4_9ACTN</name>
<dbReference type="AlphaFoldDB" id="A0A4U0T9C4"/>
<dbReference type="Gene3D" id="3.40.190.10">
    <property type="entry name" value="Periplasmic binding protein-like II"/>
    <property type="match status" value="1"/>
</dbReference>
<dbReference type="EMBL" id="SUMC01000001">
    <property type="protein sequence ID" value="TKA13565.1"/>
    <property type="molecule type" value="Genomic_DNA"/>
</dbReference>
<gene>
    <name evidence="2" type="ORF">FCI23_01875</name>
</gene>
<evidence type="ECO:0000259" key="1">
    <source>
        <dbReference type="Pfam" id="PF04069"/>
    </source>
</evidence>
<evidence type="ECO:0000313" key="2">
    <source>
        <dbReference type="EMBL" id="TKA13565.1"/>
    </source>
</evidence>
<protein>
    <recommendedName>
        <fullName evidence="1">ABC-type glycine betaine transport system substrate-binding domain-containing protein</fullName>
    </recommendedName>
</protein>
<organism evidence="2 3">
    <name type="scientific">Actinacidiphila oryziradicis</name>
    <dbReference type="NCBI Taxonomy" id="2571141"/>
    <lineage>
        <taxon>Bacteria</taxon>
        <taxon>Bacillati</taxon>
        <taxon>Actinomycetota</taxon>
        <taxon>Actinomycetes</taxon>
        <taxon>Kitasatosporales</taxon>
        <taxon>Streptomycetaceae</taxon>
        <taxon>Actinacidiphila</taxon>
    </lineage>
</organism>